<evidence type="ECO:0000313" key="2">
    <source>
        <dbReference type="Proteomes" id="UP000011885"/>
    </source>
</evidence>
<comment type="caution">
    <text evidence="1">The sequence shown here is derived from an EMBL/GenBank/DDBJ whole genome shotgun (WGS) entry which is preliminary data.</text>
</comment>
<proteinExistence type="predicted"/>
<accession>M5U974</accession>
<dbReference type="PATRIC" id="fig|1263870.3.peg.803"/>
<protein>
    <submittedName>
        <fullName evidence="1">Uncharacterized protein</fullName>
    </submittedName>
</protein>
<gene>
    <name evidence="1" type="ORF">RSSM_00736</name>
</gene>
<organism evidence="1 2">
    <name type="scientific">Rhodopirellula sallentina SM41</name>
    <dbReference type="NCBI Taxonomy" id="1263870"/>
    <lineage>
        <taxon>Bacteria</taxon>
        <taxon>Pseudomonadati</taxon>
        <taxon>Planctomycetota</taxon>
        <taxon>Planctomycetia</taxon>
        <taxon>Pirellulales</taxon>
        <taxon>Pirellulaceae</taxon>
        <taxon>Rhodopirellula</taxon>
    </lineage>
</organism>
<name>M5U974_9BACT</name>
<sequence>MTGPLALNVRFGAAKRGTLSRRKTHPFCCVDKMRGSGRIDSINRSEA</sequence>
<keyword evidence="2" id="KW-1185">Reference proteome</keyword>
<dbReference type="Proteomes" id="UP000011885">
    <property type="component" value="Unassembled WGS sequence"/>
</dbReference>
<dbReference type="AlphaFoldDB" id="M5U974"/>
<dbReference type="EMBL" id="ANOH01000064">
    <property type="protein sequence ID" value="EMI57824.1"/>
    <property type="molecule type" value="Genomic_DNA"/>
</dbReference>
<reference evidence="1 2" key="1">
    <citation type="journal article" date="2013" name="Mar. Genomics">
        <title>Expression of sulfatases in Rhodopirellula baltica and the diversity of sulfatases in the genus Rhodopirellula.</title>
        <authorList>
            <person name="Wegner C.E."/>
            <person name="Richter-Heitmann T."/>
            <person name="Klindworth A."/>
            <person name="Klockow C."/>
            <person name="Richter M."/>
            <person name="Achstetter T."/>
            <person name="Glockner F.O."/>
            <person name="Harder J."/>
        </authorList>
    </citation>
    <scope>NUCLEOTIDE SEQUENCE [LARGE SCALE GENOMIC DNA]</scope>
    <source>
        <strain evidence="1 2">SM41</strain>
    </source>
</reference>
<evidence type="ECO:0000313" key="1">
    <source>
        <dbReference type="EMBL" id="EMI57824.1"/>
    </source>
</evidence>